<dbReference type="Proteomes" id="UP000439903">
    <property type="component" value="Unassembled WGS sequence"/>
</dbReference>
<proteinExistence type="predicted"/>
<feature type="compositionally biased region" description="Acidic residues" evidence="1">
    <location>
        <begin position="1012"/>
        <end position="1021"/>
    </location>
</feature>
<accession>A0A8H4AV55</accession>
<dbReference type="AlphaFoldDB" id="A0A8H4AV55"/>
<evidence type="ECO:0000313" key="2">
    <source>
        <dbReference type="EMBL" id="KAF0535478.1"/>
    </source>
</evidence>
<feature type="region of interest" description="Disordered" evidence="1">
    <location>
        <begin position="1002"/>
        <end position="1024"/>
    </location>
</feature>
<gene>
    <name evidence="2" type="ORF">F8M41_009600</name>
</gene>
<organism evidence="2 3">
    <name type="scientific">Gigaspora margarita</name>
    <dbReference type="NCBI Taxonomy" id="4874"/>
    <lineage>
        <taxon>Eukaryota</taxon>
        <taxon>Fungi</taxon>
        <taxon>Fungi incertae sedis</taxon>
        <taxon>Mucoromycota</taxon>
        <taxon>Glomeromycotina</taxon>
        <taxon>Glomeromycetes</taxon>
        <taxon>Diversisporales</taxon>
        <taxon>Gigasporaceae</taxon>
        <taxon>Gigaspora</taxon>
    </lineage>
</organism>
<name>A0A8H4AV55_GIGMA</name>
<keyword evidence="3" id="KW-1185">Reference proteome</keyword>
<comment type="caution">
    <text evidence="2">The sequence shown here is derived from an EMBL/GenBank/DDBJ whole genome shotgun (WGS) entry which is preliminary data.</text>
</comment>
<feature type="region of interest" description="Disordered" evidence="1">
    <location>
        <begin position="553"/>
        <end position="572"/>
    </location>
</feature>
<sequence>MSKQNSYFWNDNSKNRISQDDENKLILQNILIPKQKYYNLYIAMDPSIPNFSELSKKYQLSKGRKIHDHDDTFVVASKSAFTIKNPHMINVNLQCKFERVHDRMTEEYIKSYELGSVRLSRKVLEPTERYIREIEEALDESKCNDEKKRDLDMVGEEYGFFWPQEIKFGMKYRYSVDNNNNIVNSNISDDLKSFDNWEIIKYGDILSLYELLPDNLKHRIKQTIGMRMLHSDVLPVIIPKNHDFKFPLVTETLTKPDEISTFKDCKIFVSVYNETNRNPYHNIYGIYVYYKHEESPCLVINRTGPLKISSETKLFIPWMIFGYDKFPTKPLSKLNVEYIEHINTTENAVTDINFQIPIKEDHCWIGTNTLFHEDNQSYELGKTNVMITHYFCSKTNTSVQACYKLNPVTSPLRFKLNYMAILKTDMKTIGLTREEWKSRERHFSRLQGRSTFTGEKWNLPKDKRYVFASILYPDSLSTKERYSLLLNINPKYPIIKSLVEIGENPKCRIKYVMFHIVAKRINNQIKTVKQEELSLSENNTVKKNSTKKNINTKENIDQRKTTNREEMSQSMSDNIEGSKGIINMIENETVFNENTINFYKFNHGLIFNSQEIYSAINRVFDSEPKIKEDINKCHIKVASPKDRRELFLLNNFIDVPSFQSLPPKLVNIMMQSTNFLNNPSLNNFYFEANFPQVELNFEKEFIKPTEELKIAVNNALNNEKPFQELIKVFNTFGYLLSQKLILGQKLYRSCILLQGKQSIINQQLEIKENYSSELHRLFILWKNQYGFDEEYFISVNGEAIGKNGIEKWLNEHLKNGVNLLQVIDRSELIPLYEIFEEPISRNIKSILGLDNLPKILMTGIVQIVKNAKYYNINFPSDLESSNITFSQNDRTGFLAIIEKFDEISDLNPEDLQIMWMLIGFLDEINFYSMHTRELSILSVGYQDVILDNNDNKTGILINIPENLPENSRIVLSFEFPLSSDFIKNQDGKIELDYLLDDDNNNDVYSENAGSESEPESDEDKSEDSSFNSEYKIKFPLYSYIFISNKEFIKTDIPTSKYQNINIKAMGSLIG</sequence>
<reference evidence="2 3" key="1">
    <citation type="journal article" date="2019" name="Environ. Microbiol.">
        <title>At the nexus of three kingdoms: the genome of the mycorrhizal fungus Gigaspora margarita provides insights into plant, endobacterial and fungal interactions.</title>
        <authorList>
            <person name="Venice F."/>
            <person name="Ghignone S."/>
            <person name="Salvioli di Fossalunga A."/>
            <person name="Amselem J."/>
            <person name="Novero M."/>
            <person name="Xianan X."/>
            <person name="Sedzielewska Toro K."/>
            <person name="Morin E."/>
            <person name="Lipzen A."/>
            <person name="Grigoriev I.V."/>
            <person name="Henrissat B."/>
            <person name="Martin F.M."/>
            <person name="Bonfante P."/>
        </authorList>
    </citation>
    <scope>NUCLEOTIDE SEQUENCE [LARGE SCALE GENOMIC DNA]</scope>
    <source>
        <strain evidence="2 3">BEG34</strain>
    </source>
</reference>
<dbReference type="EMBL" id="WTPW01000205">
    <property type="protein sequence ID" value="KAF0535478.1"/>
    <property type="molecule type" value="Genomic_DNA"/>
</dbReference>
<evidence type="ECO:0000256" key="1">
    <source>
        <dbReference type="SAM" id="MobiDB-lite"/>
    </source>
</evidence>
<protein>
    <submittedName>
        <fullName evidence="2">Hsp70 family protein</fullName>
    </submittedName>
</protein>
<feature type="compositionally biased region" description="Basic and acidic residues" evidence="1">
    <location>
        <begin position="554"/>
        <end position="567"/>
    </location>
</feature>
<evidence type="ECO:0000313" key="3">
    <source>
        <dbReference type="Proteomes" id="UP000439903"/>
    </source>
</evidence>